<dbReference type="Gene3D" id="3.40.50.300">
    <property type="entry name" value="P-loop containing nucleotide triphosphate hydrolases"/>
    <property type="match status" value="1"/>
</dbReference>
<dbReference type="InterPro" id="IPR027417">
    <property type="entry name" value="P-loop_NTPase"/>
</dbReference>
<protein>
    <submittedName>
        <fullName evidence="1">Sulfotransferase family protein</fullName>
    </submittedName>
</protein>
<dbReference type="SUPFAM" id="SSF52540">
    <property type="entry name" value="P-loop containing nucleoside triphosphate hydrolases"/>
    <property type="match status" value="1"/>
</dbReference>
<dbReference type="RefSeq" id="WP_259806399.1">
    <property type="nucleotide sequence ID" value="NZ_CP080776.1"/>
</dbReference>
<proteinExistence type="predicted"/>
<accession>A0A9Q9M003</accession>
<evidence type="ECO:0000313" key="2">
    <source>
        <dbReference type="Proteomes" id="UP001057991"/>
    </source>
</evidence>
<dbReference type="GO" id="GO:0016020">
    <property type="term" value="C:membrane"/>
    <property type="evidence" value="ECO:0007669"/>
    <property type="project" value="InterPro"/>
</dbReference>
<dbReference type="AlphaFoldDB" id="A0A9Q9M003"/>
<name>A0A9Q9M003_9RHOB</name>
<dbReference type="InterPro" id="IPR005331">
    <property type="entry name" value="Sulfotransferase"/>
</dbReference>
<gene>
    <name evidence="1" type="ORF">K3X48_03615</name>
</gene>
<dbReference type="Proteomes" id="UP001057991">
    <property type="component" value="Chromosome"/>
</dbReference>
<evidence type="ECO:0000313" key="1">
    <source>
        <dbReference type="EMBL" id="UWP96094.1"/>
    </source>
</evidence>
<dbReference type="EMBL" id="CP080776">
    <property type="protein sequence ID" value="UWP96094.1"/>
    <property type="molecule type" value="Genomic_DNA"/>
</dbReference>
<reference evidence="1" key="1">
    <citation type="submission" date="2021-08" db="EMBL/GenBank/DDBJ databases">
        <authorList>
            <person name="Nwanade C."/>
            <person name="Wang M."/>
            <person name="Masoudi A."/>
            <person name="Yu Z."/>
            <person name="Liu J."/>
        </authorList>
    </citation>
    <scope>NUCLEOTIDE SEQUENCE</scope>
    <source>
        <strain evidence="1">S056</strain>
    </source>
</reference>
<dbReference type="GO" id="GO:0008146">
    <property type="term" value="F:sulfotransferase activity"/>
    <property type="evidence" value="ECO:0007669"/>
    <property type="project" value="InterPro"/>
</dbReference>
<dbReference type="Pfam" id="PF03567">
    <property type="entry name" value="Sulfotransfer_2"/>
    <property type="match status" value="1"/>
</dbReference>
<organism evidence="1 2">
    <name type="scientific">Aliiroseovarius crassostreae</name>
    <dbReference type="NCBI Taxonomy" id="154981"/>
    <lineage>
        <taxon>Bacteria</taxon>
        <taxon>Pseudomonadati</taxon>
        <taxon>Pseudomonadota</taxon>
        <taxon>Alphaproteobacteria</taxon>
        <taxon>Rhodobacterales</taxon>
        <taxon>Paracoccaceae</taxon>
        <taxon>Aliiroseovarius</taxon>
    </lineage>
</organism>
<sequence>MIISHGRRYIFVHAPKTGGTSLALALEARAMKDDVMLGDTPKALRRRRRLKDVQAAGRLWKHSTLCDIAGLVTPDQMRDYFVFTLVRNPWDRIVSYYHWLQAQSFDHPAVSLARSSGFADFLRAPVTQASFRAAPYASYVIDRDGCEYADLFVRLEHLDEDLPALEAHLGFTLRPIPHENRSDRQKAYRQFYTDELRQIVAQCCRDDIERFGYVFE</sequence>